<dbReference type="EMBL" id="BARV01012148">
    <property type="protein sequence ID" value="GAI02362.1"/>
    <property type="molecule type" value="Genomic_DNA"/>
</dbReference>
<accession>X1K5P9</accession>
<proteinExistence type="predicted"/>
<sequence>MHERCEVDNVSIDEVYLPLLWKGVDKSEFIGQDIYMRLPDIRDLADQAIFQGADIEGKLAPKITEIVAESLEEQKKEIEGSANIISAHVDSMPIHLIEWCMKWSINGEMKESVFTIGYESKSYLSGKPLSAVSPIGKRPWTIGQLMRRTGRPYGVGLPELIRGLVKELDAIHNQRIDAGSIAIAPFGFYRAASSFRPEKV</sequence>
<gene>
    <name evidence="1" type="ORF">S06H3_22647</name>
</gene>
<protein>
    <submittedName>
        <fullName evidence="1">Uncharacterized protein</fullName>
    </submittedName>
</protein>
<feature type="non-terminal residue" evidence="1">
    <location>
        <position position="200"/>
    </location>
</feature>
<reference evidence="1" key="1">
    <citation type="journal article" date="2014" name="Front. Microbiol.">
        <title>High frequency of phylogenetically diverse reductive dehalogenase-homologous genes in deep subseafloor sedimentary metagenomes.</title>
        <authorList>
            <person name="Kawai M."/>
            <person name="Futagami T."/>
            <person name="Toyoda A."/>
            <person name="Takaki Y."/>
            <person name="Nishi S."/>
            <person name="Hori S."/>
            <person name="Arai W."/>
            <person name="Tsubouchi T."/>
            <person name="Morono Y."/>
            <person name="Uchiyama I."/>
            <person name="Ito T."/>
            <person name="Fujiyama A."/>
            <person name="Inagaki F."/>
            <person name="Takami H."/>
        </authorList>
    </citation>
    <scope>NUCLEOTIDE SEQUENCE</scope>
    <source>
        <strain evidence="1">Expedition CK06-06</strain>
    </source>
</reference>
<evidence type="ECO:0000313" key="1">
    <source>
        <dbReference type="EMBL" id="GAI02362.1"/>
    </source>
</evidence>
<organism evidence="1">
    <name type="scientific">marine sediment metagenome</name>
    <dbReference type="NCBI Taxonomy" id="412755"/>
    <lineage>
        <taxon>unclassified sequences</taxon>
        <taxon>metagenomes</taxon>
        <taxon>ecological metagenomes</taxon>
    </lineage>
</organism>
<name>X1K5P9_9ZZZZ</name>
<dbReference type="AlphaFoldDB" id="X1K5P9"/>
<comment type="caution">
    <text evidence="1">The sequence shown here is derived from an EMBL/GenBank/DDBJ whole genome shotgun (WGS) entry which is preliminary data.</text>
</comment>